<comment type="caution">
    <text evidence="1">The sequence shown here is derived from an EMBL/GenBank/DDBJ whole genome shotgun (WGS) entry which is preliminary data.</text>
</comment>
<accession>A0ACB7J7M4</accession>
<dbReference type="Proteomes" id="UP000824881">
    <property type="component" value="Unassembled WGS sequence"/>
</dbReference>
<evidence type="ECO:0000313" key="2">
    <source>
        <dbReference type="Proteomes" id="UP000824881"/>
    </source>
</evidence>
<protein>
    <submittedName>
        <fullName evidence="1">Uncharacterized protein</fullName>
    </submittedName>
</protein>
<name>A0ACB7J7M4_PLECO</name>
<keyword evidence="2" id="KW-1185">Reference proteome</keyword>
<evidence type="ECO:0000313" key="1">
    <source>
        <dbReference type="EMBL" id="KAG9226061.1"/>
    </source>
</evidence>
<gene>
    <name evidence="1" type="ORF">CCMSSC00406_0008723</name>
</gene>
<proteinExistence type="predicted"/>
<dbReference type="EMBL" id="WQMT02000002">
    <property type="protein sequence ID" value="KAG9226061.1"/>
    <property type="molecule type" value="Genomic_DNA"/>
</dbReference>
<organism evidence="1 2">
    <name type="scientific">Pleurotus cornucopiae</name>
    <name type="common">Cornucopia mushroom</name>
    <dbReference type="NCBI Taxonomy" id="5321"/>
    <lineage>
        <taxon>Eukaryota</taxon>
        <taxon>Fungi</taxon>
        <taxon>Dikarya</taxon>
        <taxon>Basidiomycota</taxon>
        <taxon>Agaricomycotina</taxon>
        <taxon>Agaricomycetes</taxon>
        <taxon>Agaricomycetidae</taxon>
        <taxon>Agaricales</taxon>
        <taxon>Pleurotineae</taxon>
        <taxon>Pleurotaceae</taxon>
        <taxon>Pleurotus</taxon>
    </lineage>
</organism>
<reference evidence="1 2" key="1">
    <citation type="journal article" date="2021" name="Appl. Environ. Microbiol.">
        <title>Genetic linkage and physical mapping for an oyster mushroom Pleurotus cornucopiae and QTL analysis for the trait cap color.</title>
        <authorList>
            <person name="Zhang Y."/>
            <person name="Gao W."/>
            <person name="Sonnenberg A."/>
            <person name="Chen Q."/>
            <person name="Zhang J."/>
            <person name="Huang C."/>
        </authorList>
    </citation>
    <scope>NUCLEOTIDE SEQUENCE [LARGE SCALE GENOMIC DNA]</scope>
    <source>
        <strain evidence="1">CCMSSC00406</strain>
    </source>
</reference>
<sequence length="545" mass="60079">MPYGEGQTLDNMLGSLFIGSVLAAVLYGVTSLQSYWYYHWFYKRDSTVHRVAVGVLWTLDTFHLFLIAHGVYHYCVTGFSNPTTLNEIVWSMKLQIVINVVIILLVQGLYTYRVWLLGGYHNALLAYVVIATVAGAFGIGMVLAHQVYTLKDIADHQKIGWAIISSLATATIVDFIIAGAMVYYLQRSRGLQSRMNSKIATMMQFVLGSGFLTSACSTSALIAYVVMPKTLVFMGIESLLTKLYINSFLAMLNARERVHQEPDSRLSVRITTSLSKPNASDPPSGLSAASSDNSLAVEYALEAVKKGTCAVGVRGADVVVLGVEKKSILQLQDPRTVRKVVMLDDHICFAFAGLTADGRVLIDKARVECQSHRLTVEDPVTVEYITRHIAGIQQRYTQSGGVRPFGISTLIVGFDPYDTKPRLYQTEPSGIYSAWKANAIGRSSKTVREFLEKNHRDDLTREEAIKLTVKSLLEVVQTGAKNIEISVMESYGKITHLDLTQIEAIVSEIEREKEAEAERKRSRLAATAAGQAAMMQRAGDAGPSQ</sequence>